<dbReference type="CDD" id="cd04301">
    <property type="entry name" value="NAT_SF"/>
    <property type="match status" value="1"/>
</dbReference>
<feature type="compositionally biased region" description="Polar residues" evidence="2">
    <location>
        <begin position="494"/>
        <end position="525"/>
    </location>
</feature>
<comment type="caution">
    <text evidence="4">The sequence shown here is derived from an EMBL/GenBank/DDBJ whole genome shotgun (WGS) entry which is preliminary data.</text>
</comment>
<dbReference type="InterPro" id="IPR016181">
    <property type="entry name" value="Acyl_CoA_acyltransferase"/>
</dbReference>
<dbReference type="Proteomes" id="UP001642483">
    <property type="component" value="Unassembled WGS sequence"/>
</dbReference>
<dbReference type="EMBL" id="CAWYQH010000108">
    <property type="protein sequence ID" value="CAK8688749.1"/>
    <property type="molecule type" value="Genomic_DNA"/>
</dbReference>
<organism evidence="4 5">
    <name type="scientific">Clavelina lepadiformis</name>
    <name type="common">Light-bulb sea squirt</name>
    <name type="synonym">Ascidia lepadiformis</name>
    <dbReference type="NCBI Taxonomy" id="159417"/>
    <lineage>
        <taxon>Eukaryota</taxon>
        <taxon>Metazoa</taxon>
        <taxon>Chordata</taxon>
        <taxon>Tunicata</taxon>
        <taxon>Ascidiacea</taxon>
        <taxon>Aplousobranchia</taxon>
        <taxon>Clavelinidae</taxon>
        <taxon>Clavelina</taxon>
    </lineage>
</organism>
<dbReference type="Gene3D" id="3.40.630.30">
    <property type="match status" value="1"/>
</dbReference>
<evidence type="ECO:0000256" key="1">
    <source>
        <dbReference type="SAM" id="Coils"/>
    </source>
</evidence>
<sequence length="740" mass="83063">MSSPIVLHLPTVSFSKNCKVPPKTKGEDAPESNRLSIKISPVIVDFGRLLQGQSKLAEEVIPGIPNTDLLHAAANLYGVSLSEVTDDIIYPTLLEKWSKTLLMIRDQDESVEKMKRNLKLRKENLSANDSSFVSSSETRRTLQERNNDMKKVEADERFVSIFSDSDTSDDDEEVEDDNFMSGVEKFFQNVDERKQVRERWMQSDQKDSFPTLGIENRLVGCMSFERSYEKPGQRVLQLTLIAVRRKYRGRGIGQFMMKQIFDQTITGGSDAIVVNADNSAVNFFEREGFTDDVLLNSQYAHIGDVWFNCRRMCHLPSYFSGKIQRPVKSDNEEPLAPELDLRELELELSLWKERSLQAYQSHAGLIQRMRREILMLRARVSVQEDMIVNLRAELDASKESRLETEQEHLRNRLTNLKDAMNILEENVSVVDEDEEIPIEVGESSSSAQDVTSTSSTQQGVAFFTQSSTQFNPGLIANEKTNTSRGVTSEVMASHGSSTDQDPPSISSLNDLETNSCVSSSDTSRSLHQKKRNSEKKSSALTPFKDLLSSDFALLEIKQCFISSMESGDNNFSGTSYDIINVTDIIPAELPLGITARFNSCVSSSHDPDIVANLYYCGSQTSTNSERMKHILYHGFSVVDFAQSDYGKGLHFSRHARSAARFSPSGQILVAKVCLGQTQTITSKNNQRKSPPDGFDSILTQGRLSEASDISRSWSVGHSEYVIFRHDQALPLALIEYNLIC</sequence>
<feature type="coiled-coil region" evidence="1">
    <location>
        <begin position="387"/>
        <end position="433"/>
    </location>
</feature>
<keyword evidence="5" id="KW-1185">Reference proteome</keyword>
<keyword evidence="1" id="KW-0175">Coiled coil</keyword>
<dbReference type="SUPFAM" id="SSF56399">
    <property type="entry name" value="ADP-ribosylation"/>
    <property type="match status" value="1"/>
</dbReference>
<dbReference type="SUPFAM" id="SSF55729">
    <property type="entry name" value="Acyl-CoA N-acyltransferases (Nat)"/>
    <property type="match status" value="1"/>
</dbReference>
<evidence type="ECO:0000313" key="4">
    <source>
        <dbReference type="EMBL" id="CAK8688749.1"/>
    </source>
</evidence>
<protein>
    <recommendedName>
        <fullName evidence="3">N-acetyltransferase domain-containing protein</fullName>
    </recommendedName>
</protein>
<name>A0ABP0GAB5_CLALP</name>
<feature type="region of interest" description="Disordered" evidence="2">
    <location>
        <begin position="473"/>
        <end position="536"/>
    </location>
</feature>
<dbReference type="Pfam" id="PF13673">
    <property type="entry name" value="Acetyltransf_10"/>
    <property type="match status" value="1"/>
</dbReference>
<accession>A0ABP0GAB5</accession>
<evidence type="ECO:0000313" key="5">
    <source>
        <dbReference type="Proteomes" id="UP001642483"/>
    </source>
</evidence>
<evidence type="ECO:0000259" key="3">
    <source>
        <dbReference type="PROSITE" id="PS51186"/>
    </source>
</evidence>
<dbReference type="Gene3D" id="3.90.228.10">
    <property type="match status" value="1"/>
</dbReference>
<feature type="domain" description="N-acetyltransferase" evidence="3">
    <location>
        <begin position="160"/>
        <end position="312"/>
    </location>
</feature>
<proteinExistence type="predicted"/>
<evidence type="ECO:0000256" key="2">
    <source>
        <dbReference type="SAM" id="MobiDB-lite"/>
    </source>
</evidence>
<dbReference type="PROSITE" id="PS51186">
    <property type="entry name" value="GNAT"/>
    <property type="match status" value="1"/>
</dbReference>
<gene>
    <name evidence="4" type="ORF">CVLEPA_LOCUS20729</name>
</gene>
<dbReference type="InterPro" id="IPR000182">
    <property type="entry name" value="GNAT_dom"/>
</dbReference>
<reference evidence="4 5" key="1">
    <citation type="submission" date="2024-02" db="EMBL/GenBank/DDBJ databases">
        <authorList>
            <person name="Daric V."/>
            <person name="Darras S."/>
        </authorList>
    </citation>
    <scope>NUCLEOTIDE SEQUENCE [LARGE SCALE GENOMIC DNA]</scope>
</reference>